<feature type="transmembrane region" description="Helical" evidence="1">
    <location>
        <begin position="196"/>
        <end position="217"/>
    </location>
</feature>
<evidence type="ECO:0000313" key="3">
    <source>
        <dbReference type="Proteomes" id="UP000230232"/>
    </source>
</evidence>
<organism evidence="2 3">
    <name type="scientific">Candidatus Yanofskybacteria bacterium CG10_big_fil_rev_8_21_14_0_10_46_23</name>
    <dbReference type="NCBI Taxonomy" id="1975098"/>
    <lineage>
        <taxon>Bacteria</taxon>
        <taxon>Candidatus Yanofskyibacteriota</taxon>
    </lineage>
</organism>
<reference evidence="2 3" key="1">
    <citation type="submission" date="2017-09" db="EMBL/GenBank/DDBJ databases">
        <title>Depth-based differentiation of microbial function through sediment-hosted aquifers and enrichment of novel symbionts in the deep terrestrial subsurface.</title>
        <authorList>
            <person name="Probst A.J."/>
            <person name="Ladd B."/>
            <person name="Jarett J.K."/>
            <person name="Geller-Mcgrath D.E."/>
            <person name="Sieber C.M."/>
            <person name="Emerson J.B."/>
            <person name="Anantharaman K."/>
            <person name="Thomas B.C."/>
            <person name="Malmstrom R."/>
            <person name="Stieglmeier M."/>
            <person name="Klingl A."/>
            <person name="Woyke T."/>
            <person name="Ryan C.M."/>
            <person name="Banfield J.F."/>
        </authorList>
    </citation>
    <scope>NUCLEOTIDE SEQUENCE [LARGE SCALE GENOMIC DNA]</scope>
    <source>
        <strain evidence="2">CG10_big_fil_rev_8_21_14_0_10_46_23</strain>
    </source>
</reference>
<comment type="caution">
    <text evidence="2">The sequence shown here is derived from an EMBL/GenBank/DDBJ whole genome shotgun (WGS) entry which is preliminary data.</text>
</comment>
<sequence>MKQKSKGFFIFVWLVISILWAIPLVSLQSVFSENQMRIEEKHFGFWDAISEEAILQEWNRVQGLIAEADPTVQPPEHYFKVIEAHRRFVNGFFRFDSREDIDFRIRFNIEQWVSSIFSTGKINRIQEDFSRVYTFKKMGVVSQEFYGDSRSLGDLSKEGVDLLGYDSISRLFLQVWLITSLLAFGFFFVRVESCGLNPWLELVMLHLPLAAILHPIAWKFYPHWVDTSKQTRQALELASYLLTALVSLVGMGGPLKAQLKGQTSGGETKNSQTKKTKKGTLTPAMEFHPFGSEGVPLLTSQYSWRWGSQLSGFGFADTFDGGWFTNHAVDLVPVARASFLGVSSEQGAGPAGPFWKVGPKVDVGGLPLAGGSLGRPFQFLTASYYSRLAGATGPNELKLVWQTKPLELGRDWQLVTGGFYRILGTPWGSRPNLGQPQIWFRNKGWPRWRFLVEIAIAGRDLEVSTGLAFAP</sequence>
<accession>A0A2H0R3M5</accession>
<dbReference type="AlphaFoldDB" id="A0A2H0R3M5"/>
<protein>
    <submittedName>
        <fullName evidence="2">Uncharacterized protein</fullName>
    </submittedName>
</protein>
<feature type="transmembrane region" description="Helical" evidence="1">
    <location>
        <begin position="171"/>
        <end position="189"/>
    </location>
</feature>
<evidence type="ECO:0000313" key="2">
    <source>
        <dbReference type="EMBL" id="PIR41122.1"/>
    </source>
</evidence>
<name>A0A2H0R3M5_9BACT</name>
<feature type="transmembrane region" description="Helical" evidence="1">
    <location>
        <begin position="237"/>
        <end position="255"/>
    </location>
</feature>
<dbReference type="EMBL" id="PCXO01000012">
    <property type="protein sequence ID" value="PIR41122.1"/>
    <property type="molecule type" value="Genomic_DNA"/>
</dbReference>
<dbReference type="Proteomes" id="UP000230232">
    <property type="component" value="Unassembled WGS sequence"/>
</dbReference>
<keyword evidence="1" id="KW-0812">Transmembrane</keyword>
<keyword evidence="1" id="KW-1133">Transmembrane helix</keyword>
<proteinExistence type="predicted"/>
<evidence type="ECO:0000256" key="1">
    <source>
        <dbReference type="SAM" id="Phobius"/>
    </source>
</evidence>
<keyword evidence="1" id="KW-0472">Membrane</keyword>
<gene>
    <name evidence="2" type="ORF">COV31_03200</name>
</gene>